<keyword evidence="1" id="KW-0472">Membrane</keyword>
<accession>A0A2P2IHE5</accession>
<evidence type="ECO:0000313" key="2">
    <source>
        <dbReference type="EMBL" id="MBW80649.1"/>
    </source>
</evidence>
<keyword evidence="1" id="KW-1133">Transmembrane helix</keyword>
<organism evidence="2">
    <name type="scientific">Rhizophora mucronata</name>
    <name type="common">Asiatic mangrove</name>
    <dbReference type="NCBI Taxonomy" id="61149"/>
    <lineage>
        <taxon>Eukaryota</taxon>
        <taxon>Viridiplantae</taxon>
        <taxon>Streptophyta</taxon>
        <taxon>Embryophyta</taxon>
        <taxon>Tracheophyta</taxon>
        <taxon>Spermatophyta</taxon>
        <taxon>Magnoliopsida</taxon>
        <taxon>eudicotyledons</taxon>
        <taxon>Gunneridae</taxon>
        <taxon>Pentapetalae</taxon>
        <taxon>rosids</taxon>
        <taxon>fabids</taxon>
        <taxon>Malpighiales</taxon>
        <taxon>Rhizophoraceae</taxon>
        <taxon>Rhizophora</taxon>
    </lineage>
</organism>
<reference evidence="2" key="1">
    <citation type="submission" date="2018-02" db="EMBL/GenBank/DDBJ databases">
        <title>Rhizophora mucronata_Transcriptome.</title>
        <authorList>
            <person name="Meera S.P."/>
            <person name="Sreeshan A."/>
            <person name="Augustine A."/>
        </authorList>
    </citation>
    <scope>NUCLEOTIDE SEQUENCE</scope>
    <source>
        <tissue evidence="2">Leaf</tissue>
    </source>
</reference>
<dbReference type="GO" id="GO:0016874">
    <property type="term" value="F:ligase activity"/>
    <property type="evidence" value="ECO:0007669"/>
    <property type="project" value="UniProtKB-KW"/>
</dbReference>
<protein>
    <submittedName>
        <fullName evidence="2">E3 ubiquitin ligase BIG BROTHER-related-like isoform X2</fullName>
    </submittedName>
</protein>
<keyword evidence="1" id="KW-0812">Transmembrane</keyword>
<keyword evidence="2" id="KW-0436">Ligase</keyword>
<proteinExistence type="predicted"/>
<evidence type="ECO:0000256" key="1">
    <source>
        <dbReference type="SAM" id="Phobius"/>
    </source>
</evidence>
<sequence>MCLSWHARVAFFSCPVCMPVSSLYLILRNKLQTVSPCSSLPLNPMTFFSWRIMSALYNLTFP</sequence>
<dbReference type="EMBL" id="GGEC01000166">
    <property type="protein sequence ID" value="MBW80649.1"/>
    <property type="molecule type" value="Transcribed_RNA"/>
</dbReference>
<feature type="transmembrane region" description="Helical" evidence="1">
    <location>
        <begin position="6"/>
        <end position="27"/>
    </location>
</feature>
<dbReference type="AlphaFoldDB" id="A0A2P2IHE5"/>
<name>A0A2P2IHE5_RHIMU</name>